<evidence type="ECO:0000256" key="6">
    <source>
        <dbReference type="ARBA" id="ARBA00023242"/>
    </source>
</evidence>
<dbReference type="InParanoid" id="A0A084QCV3"/>
<proteinExistence type="predicted"/>
<evidence type="ECO:0000313" key="10">
    <source>
        <dbReference type="Proteomes" id="UP000028524"/>
    </source>
</evidence>
<evidence type="ECO:0000256" key="3">
    <source>
        <dbReference type="ARBA" id="ARBA00023015"/>
    </source>
</evidence>
<dbReference type="STRING" id="1283841.A0A084QCV3"/>
<feature type="compositionally biased region" description="Pro residues" evidence="7">
    <location>
        <begin position="325"/>
        <end position="338"/>
    </location>
</feature>
<keyword evidence="5" id="KW-0804">Transcription</keyword>
<dbReference type="InterPro" id="IPR052360">
    <property type="entry name" value="Transcr_Regulatory_Proteins"/>
</dbReference>
<dbReference type="Proteomes" id="UP000028524">
    <property type="component" value="Unassembled WGS sequence"/>
</dbReference>
<sequence length="709" mass="78897">MEIQFAIPIVSSARGSPADPSAASSSLKPAGGGTHRFALDSRARHTRRSSTRTRAGCTTYCGFRVKFAAISQCTNRPRFRKRHVKCDETKPACLNCVRWRGYCDSYSEGSGTLQPAPPSTATPKLIHTKRAPLVLTEPSYNSVRFANSDQRAYFDEWTALSVTFLSGGLNQARLWTATMPQLTLDEPTLRYGAMAVGALRKAYEVEHSNPNALTSGNRHYLNAVMYYCEALRLQSLAKPTKEGTRTALLSSLLFICFEAQQGNTAAAMKHIMGGFSMLNELAACTDKAPGLVSIAPAPPALVQEILDCYRPLELQSRTFMGSPRNPKPPVTTQTPPPLAGHEVSTTGSPAQSPSSQPGTPWQIGPPRPIELANYPSPTSAGSPRSQDGHPSPPSPPARPPGIAPFTKSSPYFRPRISAISTLNDLPNVFQSFGEAQGYWTLIQRHMVHYLPLLTMITMQLNLPKTRSDVELEMKFASMKQHPKINKFIAESRYWLQRWIEAFDPLFQAATRNAQNAKRVYLHAVSLRIEYLILYIYTTIPRFSGLITAKGLTPQYREINAHAETLLASLPRCGFSMDSGWIWPLFISSFACRDHAVREDAIRILGEYPIRNALRDSRIFRAIAMKNRDVELLNSTEGDENEQWIRLRRREIVFGDLGNNVAFRSTWKNPDTGKWELIEEVADIRLGEDGRLEWRQQPVSGSVSLLAGVC</sequence>
<dbReference type="AlphaFoldDB" id="A0A084QCV3"/>
<accession>A0A084QCV3</accession>
<dbReference type="HOGENOM" id="CLU_011409_9_0_1"/>
<dbReference type="PANTHER" id="PTHR36206">
    <property type="entry name" value="ASPERCRYPTIN BIOSYNTHESIS CLUSTER-SPECIFIC TRANSCRIPTION REGULATOR ATNN-RELATED"/>
    <property type="match status" value="1"/>
</dbReference>
<dbReference type="GO" id="GO:0003677">
    <property type="term" value="F:DNA binding"/>
    <property type="evidence" value="ECO:0007669"/>
    <property type="project" value="UniProtKB-KW"/>
</dbReference>
<feature type="compositionally biased region" description="Low complexity" evidence="7">
    <location>
        <begin position="344"/>
        <end position="360"/>
    </location>
</feature>
<gene>
    <name evidence="9" type="ORF">S40285_05598</name>
</gene>
<keyword evidence="1" id="KW-0479">Metal-binding</keyword>
<feature type="region of interest" description="Disordered" evidence="7">
    <location>
        <begin position="318"/>
        <end position="406"/>
    </location>
</feature>
<evidence type="ECO:0000259" key="8">
    <source>
        <dbReference type="Pfam" id="PF00172"/>
    </source>
</evidence>
<evidence type="ECO:0000256" key="5">
    <source>
        <dbReference type="ARBA" id="ARBA00023163"/>
    </source>
</evidence>
<dbReference type="GO" id="GO:0008270">
    <property type="term" value="F:zinc ion binding"/>
    <property type="evidence" value="ECO:0007669"/>
    <property type="project" value="InterPro"/>
</dbReference>
<reference evidence="9 10" key="1">
    <citation type="journal article" date="2014" name="BMC Genomics">
        <title>Comparative genome sequencing reveals chemotype-specific gene clusters in the toxigenic black mold Stachybotrys.</title>
        <authorList>
            <person name="Semeiks J."/>
            <person name="Borek D."/>
            <person name="Otwinowski Z."/>
            <person name="Grishin N.V."/>
        </authorList>
    </citation>
    <scope>NUCLEOTIDE SEQUENCE [LARGE SCALE GENOMIC DNA]</scope>
    <source>
        <strain evidence="9 10">IBT 40285</strain>
    </source>
</reference>
<protein>
    <recommendedName>
        <fullName evidence="8">Zn(2)-C6 fungal-type domain-containing protein</fullName>
    </recommendedName>
</protein>
<keyword evidence="4" id="KW-0238">DNA-binding</keyword>
<dbReference type="GO" id="GO:0000981">
    <property type="term" value="F:DNA-binding transcription factor activity, RNA polymerase II-specific"/>
    <property type="evidence" value="ECO:0007669"/>
    <property type="project" value="InterPro"/>
</dbReference>
<feature type="compositionally biased region" description="Pro residues" evidence="7">
    <location>
        <begin position="390"/>
        <end position="402"/>
    </location>
</feature>
<evidence type="ECO:0000256" key="1">
    <source>
        <dbReference type="ARBA" id="ARBA00022723"/>
    </source>
</evidence>
<dbReference type="CDD" id="cd00067">
    <property type="entry name" value="GAL4"/>
    <property type="match status" value="1"/>
</dbReference>
<keyword evidence="10" id="KW-1185">Reference proteome</keyword>
<keyword evidence="3" id="KW-0805">Transcription regulation</keyword>
<dbReference type="EMBL" id="KL660835">
    <property type="protein sequence ID" value="KFA61788.1"/>
    <property type="molecule type" value="Genomic_DNA"/>
</dbReference>
<feature type="domain" description="Zn(2)-C6 fungal-type" evidence="8">
    <location>
        <begin position="80"/>
        <end position="108"/>
    </location>
</feature>
<dbReference type="OrthoDB" id="3598904at2759"/>
<keyword evidence="6" id="KW-0539">Nucleus</keyword>
<feature type="region of interest" description="Disordered" evidence="7">
    <location>
        <begin position="13"/>
        <end position="51"/>
    </location>
</feature>
<organism evidence="9 10">
    <name type="scientific">Stachybotrys chlorohalonatus (strain IBT 40285)</name>
    <dbReference type="NCBI Taxonomy" id="1283841"/>
    <lineage>
        <taxon>Eukaryota</taxon>
        <taxon>Fungi</taxon>
        <taxon>Dikarya</taxon>
        <taxon>Ascomycota</taxon>
        <taxon>Pezizomycotina</taxon>
        <taxon>Sordariomycetes</taxon>
        <taxon>Hypocreomycetidae</taxon>
        <taxon>Hypocreales</taxon>
        <taxon>Stachybotryaceae</taxon>
        <taxon>Stachybotrys</taxon>
    </lineage>
</organism>
<evidence type="ECO:0000256" key="7">
    <source>
        <dbReference type="SAM" id="MobiDB-lite"/>
    </source>
</evidence>
<evidence type="ECO:0000256" key="2">
    <source>
        <dbReference type="ARBA" id="ARBA00022833"/>
    </source>
</evidence>
<dbReference type="PANTHER" id="PTHR36206:SF4">
    <property type="entry name" value="HYPOTHETICAL CONSERVED PROTEIN (EUROFUNG)-RELATED"/>
    <property type="match status" value="1"/>
</dbReference>
<evidence type="ECO:0000256" key="4">
    <source>
        <dbReference type="ARBA" id="ARBA00023125"/>
    </source>
</evidence>
<dbReference type="Pfam" id="PF00172">
    <property type="entry name" value="Zn_clus"/>
    <property type="match status" value="1"/>
</dbReference>
<dbReference type="OMA" id="FTKHSPY"/>
<feature type="compositionally biased region" description="Polar residues" evidence="7">
    <location>
        <begin position="375"/>
        <end position="385"/>
    </location>
</feature>
<feature type="compositionally biased region" description="Low complexity" evidence="7">
    <location>
        <begin position="13"/>
        <end position="29"/>
    </location>
</feature>
<evidence type="ECO:0000313" key="9">
    <source>
        <dbReference type="EMBL" id="KFA61788.1"/>
    </source>
</evidence>
<keyword evidence="2" id="KW-0862">Zinc</keyword>
<name>A0A084QCV3_STAC4</name>
<dbReference type="InterPro" id="IPR001138">
    <property type="entry name" value="Zn2Cys6_DnaBD"/>
</dbReference>